<dbReference type="OrthoDB" id="648861at2759"/>
<organism evidence="2 3">
    <name type="scientific">Niveomyces insectorum RCEF 264</name>
    <dbReference type="NCBI Taxonomy" id="1081102"/>
    <lineage>
        <taxon>Eukaryota</taxon>
        <taxon>Fungi</taxon>
        <taxon>Dikarya</taxon>
        <taxon>Ascomycota</taxon>
        <taxon>Pezizomycotina</taxon>
        <taxon>Sordariomycetes</taxon>
        <taxon>Hypocreomycetidae</taxon>
        <taxon>Hypocreales</taxon>
        <taxon>Cordycipitaceae</taxon>
        <taxon>Niveomyces</taxon>
    </lineage>
</organism>
<evidence type="ECO:0008006" key="4">
    <source>
        <dbReference type="Google" id="ProtNLM"/>
    </source>
</evidence>
<dbReference type="Proteomes" id="UP000076874">
    <property type="component" value="Unassembled WGS sequence"/>
</dbReference>
<feature type="region of interest" description="Disordered" evidence="1">
    <location>
        <begin position="1"/>
        <end position="44"/>
    </location>
</feature>
<sequence length="551" mass="61530">MEPFVPLPEAEQDEDPRAREQAPSSIQLPFDAPRTSDIDPGGLTPSLDLQHQHLETLPADVPSAILSPVVQRPDMWATAQPDIQQNTILSGSTEANQTFDYQGVYDSCLGHLELAESPADSLSSHHGKTSHLIYLTVDVDIAAAAGGPRQSSFSYFVEDVDPPFIAPFDRMNWTTIKRHFAERAKSEVLVARSIDAVESLYRALTHRLPTTYAMSTYHAVLIMFASACGDDRVDFDVVLIAAFLLCLYKLILPNEDCPTFSLLSGAFIMRLKAWLLEDNRSPISLRIGAWLQFLDMASKRGGSKRLLPEPIFDLLYDNITVPNLLALDDKVSPENALYDSVSAPVFEFYRKIQGISSRVADVTHYHRSRFTPTDQAEAAEILSGLTANLHSLWEMRPGLLRLQASEISQNFSAGIAEPLVALIGVCLANYLVEFIVIGRILGDPLFASPKAKQAMDDIRDIVEGGWNALDEKEGLNPGYLRPLFYYGVESFDRDKTTWAAGLLRKIKNPISRGEIFASFVELHGEAQRSQQRRVTMKYFCYQNYRIPPPFM</sequence>
<keyword evidence="3" id="KW-1185">Reference proteome</keyword>
<accession>A0A168ACE5</accession>
<dbReference type="EMBL" id="AZHD01000001">
    <property type="protein sequence ID" value="OAA68558.1"/>
    <property type="molecule type" value="Genomic_DNA"/>
</dbReference>
<protein>
    <recommendedName>
        <fullName evidence="4">C6 zinc finger domain containing protein</fullName>
    </recommendedName>
</protein>
<dbReference type="AlphaFoldDB" id="A0A168ACE5"/>
<name>A0A168ACE5_9HYPO</name>
<gene>
    <name evidence="2" type="ORF">SPI_00753</name>
</gene>
<dbReference type="STRING" id="1081102.A0A168ACE5"/>
<comment type="caution">
    <text evidence="2">The sequence shown here is derived from an EMBL/GenBank/DDBJ whole genome shotgun (WGS) entry which is preliminary data.</text>
</comment>
<proteinExistence type="predicted"/>
<reference evidence="2 3" key="1">
    <citation type="journal article" date="2016" name="Genome Biol. Evol.">
        <title>Divergent and convergent evolution of fungal pathogenicity.</title>
        <authorList>
            <person name="Shang Y."/>
            <person name="Xiao G."/>
            <person name="Zheng P."/>
            <person name="Cen K."/>
            <person name="Zhan S."/>
            <person name="Wang C."/>
        </authorList>
    </citation>
    <scope>NUCLEOTIDE SEQUENCE [LARGE SCALE GENOMIC DNA]</scope>
    <source>
        <strain evidence="2 3">RCEF 264</strain>
    </source>
</reference>
<evidence type="ECO:0000256" key="1">
    <source>
        <dbReference type="SAM" id="MobiDB-lite"/>
    </source>
</evidence>
<evidence type="ECO:0000313" key="2">
    <source>
        <dbReference type="EMBL" id="OAA68558.1"/>
    </source>
</evidence>
<evidence type="ECO:0000313" key="3">
    <source>
        <dbReference type="Proteomes" id="UP000076874"/>
    </source>
</evidence>